<protein>
    <submittedName>
        <fullName evidence="2">Uncharacterized protein</fullName>
    </submittedName>
</protein>
<feature type="region of interest" description="Disordered" evidence="1">
    <location>
        <begin position="1"/>
        <end position="42"/>
    </location>
</feature>
<evidence type="ECO:0000256" key="1">
    <source>
        <dbReference type="SAM" id="MobiDB-lite"/>
    </source>
</evidence>
<name>A0ABN3W1V1_9ACTN</name>
<proteinExistence type="predicted"/>
<evidence type="ECO:0000313" key="3">
    <source>
        <dbReference type="Proteomes" id="UP001500831"/>
    </source>
</evidence>
<dbReference type="EMBL" id="BAAAVI010000039">
    <property type="protein sequence ID" value="GAA2886243.1"/>
    <property type="molecule type" value="Genomic_DNA"/>
</dbReference>
<reference evidence="2 3" key="1">
    <citation type="journal article" date="2019" name="Int. J. Syst. Evol. Microbiol.">
        <title>The Global Catalogue of Microorganisms (GCM) 10K type strain sequencing project: providing services to taxonomists for standard genome sequencing and annotation.</title>
        <authorList>
            <consortium name="The Broad Institute Genomics Platform"/>
            <consortium name="The Broad Institute Genome Sequencing Center for Infectious Disease"/>
            <person name="Wu L."/>
            <person name="Ma J."/>
        </authorList>
    </citation>
    <scope>NUCLEOTIDE SEQUENCE [LARGE SCALE GENOMIC DNA]</scope>
    <source>
        <strain evidence="2 3">JCM 6242</strain>
    </source>
</reference>
<dbReference type="Proteomes" id="UP001500831">
    <property type="component" value="Unassembled WGS sequence"/>
</dbReference>
<accession>A0ABN3W1V1</accession>
<comment type="caution">
    <text evidence="2">The sequence shown here is derived from an EMBL/GenBank/DDBJ whole genome shotgun (WGS) entry which is preliminary data.</text>
</comment>
<keyword evidence="3" id="KW-1185">Reference proteome</keyword>
<gene>
    <name evidence="2" type="ORF">GCM10010517_49940</name>
</gene>
<sequence>MGLSRRAVKPSRTEPPSCGPQGDGGVGALRPRGTTPAPSYGTTVMWLGTGGVIDGFAAK</sequence>
<evidence type="ECO:0000313" key="2">
    <source>
        <dbReference type="EMBL" id="GAA2886243.1"/>
    </source>
</evidence>
<organism evidence="2 3">
    <name type="scientific">Streptosporangium fragile</name>
    <dbReference type="NCBI Taxonomy" id="46186"/>
    <lineage>
        <taxon>Bacteria</taxon>
        <taxon>Bacillati</taxon>
        <taxon>Actinomycetota</taxon>
        <taxon>Actinomycetes</taxon>
        <taxon>Streptosporangiales</taxon>
        <taxon>Streptosporangiaceae</taxon>
        <taxon>Streptosporangium</taxon>
    </lineage>
</organism>